<evidence type="ECO:0000313" key="5">
    <source>
        <dbReference type="Proteomes" id="UP000201613"/>
    </source>
</evidence>
<evidence type="ECO:0000256" key="1">
    <source>
        <dbReference type="ARBA" id="ARBA00022505"/>
    </source>
</evidence>
<dbReference type="EC" id="1.17.5.2" evidence="4"/>
<protein>
    <submittedName>
        <fullName evidence="4">Caffeine dehydrogenase subunit alpha</fullName>
        <ecNumber evidence="4">1.17.5.2</ecNumber>
    </submittedName>
</protein>
<reference evidence="4 5" key="1">
    <citation type="submission" date="2017-05" db="EMBL/GenBank/DDBJ databases">
        <authorList>
            <person name="Song R."/>
            <person name="Chenine A.L."/>
            <person name="Ruprecht R.M."/>
        </authorList>
    </citation>
    <scope>NUCLEOTIDE SEQUENCE [LARGE SCALE GENOMIC DNA]</scope>
    <source>
        <strain evidence="4 5">CECT 8899</strain>
    </source>
</reference>
<evidence type="ECO:0000259" key="3">
    <source>
        <dbReference type="SMART" id="SM01008"/>
    </source>
</evidence>
<keyword evidence="5" id="KW-1185">Reference proteome</keyword>
<dbReference type="Pfam" id="PF01315">
    <property type="entry name" value="Ald_Xan_dh_C"/>
    <property type="match status" value="1"/>
</dbReference>
<dbReference type="EMBL" id="FXZK01000003">
    <property type="protein sequence ID" value="SMY08049.1"/>
    <property type="molecule type" value="Genomic_DNA"/>
</dbReference>
<dbReference type="SUPFAM" id="SSF54665">
    <property type="entry name" value="CO dehydrogenase molybdoprotein N-domain-like"/>
    <property type="match status" value="1"/>
</dbReference>
<dbReference type="PANTHER" id="PTHR11908:SF132">
    <property type="entry name" value="ALDEHYDE OXIDASE 1-RELATED"/>
    <property type="match status" value="1"/>
</dbReference>
<name>A0A238LEE6_9RHOB</name>
<dbReference type="GO" id="GO:0034875">
    <property type="term" value="F:caffeine oxidase activity"/>
    <property type="evidence" value="ECO:0007669"/>
    <property type="project" value="UniProtKB-EC"/>
</dbReference>
<accession>A0A238LEE6</accession>
<keyword evidence="1" id="KW-0500">Molybdenum</keyword>
<dbReference type="OrthoDB" id="9758509at2"/>
<dbReference type="InterPro" id="IPR000674">
    <property type="entry name" value="Ald_Oxase/Xan_DH_a/b"/>
</dbReference>
<keyword evidence="2 4" id="KW-0560">Oxidoreductase</keyword>
<dbReference type="AlphaFoldDB" id="A0A238LEE6"/>
<proteinExistence type="predicted"/>
<gene>
    <name evidence="4" type="primary">cdhA</name>
    <name evidence="4" type="ORF">LOM8899_02196</name>
</gene>
<dbReference type="InterPro" id="IPR008274">
    <property type="entry name" value="AldOxase/xan_DH_MoCoBD1"/>
</dbReference>
<dbReference type="InterPro" id="IPR016208">
    <property type="entry name" value="Ald_Oxase/xanthine_DH-like"/>
</dbReference>
<dbReference type="PANTHER" id="PTHR11908">
    <property type="entry name" value="XANTHINE DEHYDROGENASE"/>
    <property type="match status" value="1"/>
</dbReference>
<feature type="domain" description="Aldehyde oxidase/xanthine dehydrogenase a/b hammerhead" evidence="3">
    <location>
        <begin position="29"/>
        <end position="144"/>
    </location>
</feature>
<dbReference type="Pfam" id="PF20256">
    <property type="entry name" value="MoCoBD_2"/>
    <property type="match status" value="1"/>
</dbReference>
<dbReference type="Gene3D" id="3.90.1170.50">
    <property type="entry name" value="Aldehyde oxidase/xanthine dehydrogenase, a/b hammerhead"/>
    <property type="match status" value="1"/>
</dbReference>
<evidence type="ECO:0000256" key="2">
    <source>
        <dbReference type="ARBA" id="ARBA00023002"/>
    </source>
</evidence>
<dbReference type="GO" id="GO:0005506">
    <property type="term" value="F:iron ion binding"/>
    <property type="evidence" value="ECO:0007669"/>
    <property type="project" value="InterPro"/>
</dbReference>
<dbReference type="InterPro" id="IPR037165">
    <property type="entry name" value="AldOxase/xan_DH_Mopterin-bd_sf"/>
</dbReference>
<dbReference type="SMART" id="SM01008">
    <property type="entry name" value="Ald_Xan_dh_C"/>
    <property type="match status" value="1"/>
</dbReference>
<sequence>MTGPAMIFDKPNSYIGQPTPRADAARLLAGRGRFVDDLQLPRMVHAAFYRSPYAHAKINGIDVTEARAAPGVVAVYTGAELSKHVTPYVGVLSHLAGLRSAPQHPLAVDAARWQGEPLVMVIAQTRAQAEDACELIDPDLEELPAVVDSETALDAETPVLHSEFDSNLAWERTVDVGDIDSAFAAPGVTVVERQFRFGRHTGVTLESRGTVCDYDPSEEQLTVYYSGQAPHMMQVIYSKHLGIAEENVRVISNDVGGSFGIKIHTYGDEIAAGVAAKLLNRPVKFIADRLESFMTDIHARDHVVTAKMGISEQGTIVGIDFDDLTGIGPFSMYPRTSAIECNQVLNLTGAPYAMENYRAKGRVVFQNKTLMCQYRAVGHPIAMAIADCLLEDCARSIGMDPVDVRRKNLMADDSYPRNSTSGMKLDDLSHQKALEKLTEIMDYKGLRDDQEAKRKAGVYRGIGFVSMVEVTNPSPMFYGIGGAPIASQDGATVRLDAGGALHISSSITEQGQGTNAILGQIAAGVFGVDIERVKVSTGDTKTVPYGGGTWASRGAGIGGEAMLQAAHALKEQVLEVAGVLLQTPVEALDIKNGCVVDAGTDNERMPLADLARTVYYRGNELPSDLKPELIATRHYRVSDFPFVFTNGAMAAHVEVDIETGFVKVLHFWAVEDCGRVINPMLVDEQVRGGVVQGIGGALYEECLYSPEGQLMNATMADYIVPMAAEMPEITVAHIETPTKTSVLGAKGAGEAGTGGAPAAIMNAVNDALSPLGKSIWQMPMTPERVLQVINRN</sequence>
<organism evidence="4 5">
    <name type="scientific">Flavimaricola marinus</name>
    <dbReference type="NCBI Taxonomy" id="1819565"/>
    <lineage>
        <taxon>Bacteria</taxon>
        <taxon>Pseudomonadati</taxon>
        <taxon>Pseudomonadota</taxon>
        <taxon>Alphaproteobacteria</taxon>
        <taxon>Rhodobacterales</taxon>
        <taxon>Paracoccaceae</taxon>
        <taxon>Flavimaricola</taxon>
    </lineage>
</organism>
<dbReference type="SUPFAM" id="SSF56003">
    <property type="entry name" value="Molybdenum cofactor-binding domain"/>
    <property type="match status" value="1"/>
</dbReference>
<evidence type="ECO:0000313" key="4">
    <source>
        <dbReference type="EMBL" id="SMY08049.1"/>
    </source>
</evidence>
<dbReference type="Pfam" id="PF02738">
    <property type="entry name" value="MoCoBD_1"/>
    <property type="match status" value="1"/>
</dbReference>
<dbReference type="Gene3D" id="3.30.365.10">
    <property type="entry name" value="Aldehyde oxidase/xanthine dehydrogenase, molybdopterin binding domain"/>
    <property type="match status" value="4"/>
</dbReference>
<dbReference type="InterPro" id="IPR036856">
    <property type="entry name" value="Ald_Oxase/Xan_DH_a/b_sf"/>
</dbReference>
<dbReference type="InterPro" id="IPR046867">
    <property type="entry name" value="AldOxase/xan_DH_MoCoBD2"/>
</dbReference>
<dbReference type="RefSeq" id="WP_093992224.1">
    <property type="nucleotide sequence ID" value="NZ_FXZK01000003.1"/>
</dbReference>
<dbReference type="Proteomes" id="UP000201613">
    <property type="component" value="Unassembled WGS sequence"/>
</dbReference>